<feature type="active site" description="Nucleophile" evidence="3">
    <location>
        <position position="248"/>
    </location>
</feature>
<reference evidence="4" key="1">
    <citation type="submission" date="2023-02" db="EMBL/GenBank/DDBJ databases">
        <title>Actinomadura rubrobrunea NBRC 14622.</title>
        <authorList>
            <person name="Ichikawa N."/>
            <person name="Sato H."/>
            <person name="Tonouchi N."/>
        </authorList>
    </citation>
    <scope>NUCLEOTIDE SEQUENCE</scope>
    <source>
        <strain evidence="4">NBRC 14622</strain>
    </source>
</reference>
<dbReference type="SUPFAM" id="SSF55909">
    <property type="entry name" value="Pentein"/>
    <property type="match status" value="1"/>
</dbReference>
<protein>
    <submittedName>
        <fullName evidence="4">N(G),N(G)-dimethylarginine dimethylaminohydrolase</fullName>
    </submittedName>
</protein>
<dbReference type="PANTHER" id="PTHR12737:SF9">
    <property type="entry name" value="DIMETHYLARGININASE"/>
    <property type="match status" value="1"/>
</dbReference>
<sequence>MTAPEPGTALVREPGPRLAEGIVTHRRRRPVDVDRARAQHAEYVAALRDAGWRVRAVEPADDHPDAVFVEDAVVVCGDLAVVCRPGAPSRRGETAGAEKAVRDLGLRVARIEAPGTLDGGDVLQAGGTVYVGRSGRTNEDGICQLARLVGTRRVVPVDVRGRLHLKSALTALPDGSLIGLPDHVDTSVLPCLRVAPEPAGAHVLALGPDRVLLAASAPRTARLLAADGWRVTTVDIGEFEALEGCVTCLSVLVPGRPGVV</sequence>
<dbReference type="Proteomes" id="UP001165124">
    <property type="component" value="Unassembled WGS sequence"/>
</dbReference>
<feature type="active site" description="Proton donor" evidence="3">
    <location>
        <position position="164"/>
    </location>
</feature>
<dbReference type="Pfam" id="PF19420">
    <property type="entry name" value="DDAH_eukar"/>
    <property type="match status" value="1"/>
</dbReference>
<dbReference type="GO" id="GO:0045429">
    <property type="term" value="P:positive regulation of nitric oxide biosynthetic process"/>
    <property type="evidence" value="ECO:0007669"/>
    <property type="project" value="TreeGrafter"/>
</dbReference>
<comment type="caution">
    <text evidence="4">The sequence shown here is derived from an EMBL/GenBank/DDBJ whole genome shotgun (WGS) entry which is preliminary data.</text>
</comment>
<dbReference type="RefSeq" id="WP_067914996.1">
    <property type="nucleotide sequence ID" value="NZ_BSRZ01000001.1"/>
</dbReference>
<dbReference type="GO" id="GO:0000052">
    <property type="term" value="P:citrulline metabolic process"/>
    <property type="evidence" value="ECO:0007669"/>
    <property type="project" value="TreeGrafter"/>
</dbReference>
<evidence type="ECO:0000256" key="2">
    <source>
        <dbReference type="ARBA" id="ARBA00022801"/>
    </source>
</evidence>
<dbReference type="GO" id="GO:0016597">
    <property type="term" value="F:amino acid binding"/>
    <property type="evidence" value="ECO:0007669"/>
    <property type="project" value="TreeGrafter"/>
</dbReference>
<dbReference type="GO" id="GO:0006525">
    <property type="term" value="P:arginine metabolic process"/>
    <property type="evidence" value="ECO:0007669"/>
    <property type="project" value="TreeGrafter"/>
</dbReference>
<organism evidence="4 5">
    <name type="scientific">Actinomadura rubrobrunea</name>
    <dbReference type="NCBI Taxonomy" id="115335"/>
    <lineage>
        <taxon>Bacteria</taxon>
        <taxon>Bacillati</taxon>
        <taxon>Actinomycetota</taxon>
        <taxon>Actinomycetes</taxon>
        <taxon>Streptosporangiales</taxon>
        <taxon>Thermomonosporaceae</taxon>
        <taxon>Actinomadura</taxon>
    </lineage>
</organism>
<gene>
    <name evidence="4" type="primary">ddaH</name>
    <name evidence="4" type="ORF">Arub01_10810</name>
</gene>
<dbReference type="InterPro" id="IPR033199">
    <property type="entry name" value="DDAH-like"/>
</dbReference>
<dbReference type="AlphaFoldDB" id="A0A9W6UV27"/>
<keyword evidence="2" id="KW-0378">Hydrolase</keyword>
<keyword evidence="5" id="KW-1185">Reference proteome</keyword>
<dbReference type="PANTHER" id="PTHR12737">
    <property type="entry name" value="DIMETHYLARGININE DIMETHYLAMINOHYDROLASE"/>
    <property type="match status" value="1"/>
</dbReference>
<dbReference type="EMBL" id="BSRZ01000001">
    <property type="protein sequence ID" value="GLW62837.1"/>
    <property type="molecule type" value="Genomic_DNA"/>
</dbReference>
<proteinExistence type="inferred from homology"/>
<evidence type="ECO:0000313" key="4">
    <source>
        <dbReference type="EMBL" id="GLW62837.1"/>
    </source>
</evidence>
<dbReference type="Gene3D" id="3.75.10.10">
    <property type="entry name" value="L-arginine/glycine Amidinotransferase, Chain A"/>
    <property type="match status" value="1"/>
</dbReference>
<comment type="similarity">
    <text evidence="1">Belongs to the DDAH family.</text>
</comment>
<evidence type="ECO:0000256" key="3">
    <source>
        <dbReference type="PIRSR" id="PIRSR633199-1"/>
    </source>
</evidence>
<dbReference type="GO" id="GO:0016403">
    <property type="term" value="F:dimethylargininase activity"/>
    <property type="evidence" value="ECO:0007669"/>
    <property type="project" value="TreeGrafter"/>
</dbReference>
<evidence type="ECO:0000256" key="1">
    <source>
        <dbReference type="ARBA" id="ARBA00008532"/>
    </source>
</evidence>
<name>A0A9W6UV27_9ACTN</name>
<evidence type="ECO:0000313" key="5">
    <source>
        <dbReference type="Proteomes" id="UP001165124"/>
    </source>
</evidence>
<dbReference type="NCBIfam" id="NF045660">
    <property type="entry name" value="DiMthArgaseDdahStm"/>
    <property type="match status" value="1"/>
</dbReference>
<accession>A0A9W6UV27</accession>